<dbReference type="Proteomes" id="UP000185124">
    <property type="component" value="Unassembled WGS sequence"/>
</dbReference>
<sequence length="141" mass="14875">MSMSRAASGDFARMLDATVGALRAVSPPPEDEEAARQRRIGEAADGRVCAEFGADGRLSSLAVDPRLMRLGLAELCDRIVEAVNAAIDSMRSGASVPGAADLTQLTEQLQQVRDTAVPRLSTFLQTLTEAQARMSGGSANR</sequence>
<dbReference type="OrthoDB" id="3829223at2"/>
<evidence type="ECO:0000313" key="2">
    <source>
        <dbReference type="Proteomes" id="UP000185124"/>
    </source>
</evidence>
<keyword evidence="2" id="KW-1185">Reference proteome</keyword>
<keyword evidence="1" id="KW-0238">DNA-binding</keyword>
<dbReference type="Pfam" id="PF02575">
    <property type="entry name" value="YbaB_DNA_bd"/>
    <property type="match status" value="1"/>
</dbReference>
<protein>
    <submittedName>
        <fullName evidence="1">YbaB/EbfC DNA-binding family protein</fullName>
    </submittedName>
</protein>
<dbReference type="GO" id="GO:0003677">
    <property type="term" value="F:DNA binding"/>
    <property type="evidence" value="ECO:0007669"/>
    <property type="project" value="UniProtKB-KW"/>
</dbReference>
<evidence type="ECO:0000313" key="1">
    <source>
        <dbReference type="EMBL" id="SIN44456.1"/>
    </source>
</evidence>
<dbReference type="SUPFAM" id="SSF82607">
    <property type="entry name" value="YbaB-like"/>
    <property type="match status" value="1"/>
</dbReference>
<proteinExistence type="predicted"/>
<reference evidence="2" key="1">
    <citation type="submission" date="2016-12" db="EMBL/GenBank/DDBJ databases">
        <authorList>
            <person name="Varghese N."/>
            <person name="Submissions S."/>
        </authorList>
    </citation>
    <scope>NUCLEOTIDE SEQUENCE [LARGE SCALE GENOMIC DNA]</scope>
    <source>
        <strain evidence="2">DSM 45599</strain>
    </source>
</reference>
<dbReference type="EMBL" id="FSQT01000002">
    <property type="protein sequence ID" value="SIN44456.1"/>
    <property type="molecule type" value="Genomic_DNA"/>
</dbReference>
<dbReference type="InterPro" id="IPR036894">
    <property type="entry name" value="YbaB-like_sf"/>
</dbReference>
<dbReference type="InterPro" id="IPR004401">
    <property type="entry name" value="YbaB/EbfC"/>
</dbReference>
<gene>
    <name evidence="1" type="ORF">SAMN04489832_7257</name>
</gene>
<dbReference type="Gene3D" id="3.30.1310.10">
    <property type="entry name" value="Nucleoid-associated protein YbaB-like domain"/>
    <property type="match status" value="1"/>
</dbReference>
<accession>A0A1N6BE14</accession>
<organism evidence="1 2">
    <name type="scientific">Micromonospora cremea</name>
    <dbReference type="NCBI Taxonomy" id="709881"/>
    <lineage>
        <taxon>Bacteria</taxon>
        <taxon>Bacillati</taxon>
        <taxon>Actinomycetota</taxon>
        <taxon>Actinomycetes</taxon>
        <taxon>Micromonosporales</taxon>
        <taxon>Micromonosporaceae</taxon>
        <taxon>Micromonospora</taxon>
    </lineage>
</organism>
<dbReference type="STRING" id="709881.SAMN04489832_7257"/>
<name>A0A1N6BE14_9ACTN</name>
<dbReference type="AlphaFoldDB" id="A0A1N6BE14"/>